<sequence>MELSKRKAEKKPQEETDSSADNNSSNDSSNGSSSSESESSDEDVTERKDIPKHMQSQVERLKQIRQRLSQSSQENKREIFQEHQRLQDNPRAQRRQERKRREAEILKHREEFTGDDYERSRFWEYSIEQVEKYEDKKRQREENRERGFTDYAQVNRLKYERDVAKIKPNLSAYQASKGEKEHQDDPQALQRLATSVELQQQRRAKLHKPSVEKEGEEVSYINQKNARFNRKMNRAYDKYTKDIRDNLERGTAL</sequence>
<evidence type="ECO:0000256" key="2">
    <source>
        <dbReference type="ARBA" id="ARBA00010028"/>
    </source>
</evidence>
<evidence type="ECO:0000256" key="8">
    <source>
        <dbReference type="RuleBase" id="RU367148"/>
    </source>
</evidence>
<dbReference type="Pfam" id="PF08231">
    <property type="entry name" value="SYF2"/>
    <property type="match status" value="1"/>
</dbReference>
<dbReference type="AlphaFoldDB" id="A0A9W8ICV7"/>
<evidence type="ECO:0000256" key="9">
    <source>
        <dbReference type="SAM" id="MobiDB-lite"/>
    </source>
</evidence>
<accession>A0A9W8ICV7</accession>
<proteinExistence type="inferred from homology"/>
<dbReference type="OrthoDB" id="199717at2759"/>
<comment type="function">
    <text evidence="8">Involved in pre-mRNA splicing.</text>
</comment>
<gene>
    <name evidence="10" type="primary">syf2</name>
    <name evidence="10" type="ORF">IWW36_001995</name>
</gene>
<dbReference type="GO" id="GO:0071013">
    <property type="term" value="C:catalytic step 2 spliceosome"/>
    <property type="evidence" value="ECO:0007669"/>
    <property type="project" value="TreeGrafter"/>
</dbReference>
<evidence type="ECO:0000256" key="1">
    <source>
        <dbReference type="ARBA" id="ARBA00004123"/>
    </source>
</evidence>
<keyword evidence="6 8" id="KW-0508">mRNA splicing</keyword>
<comment type="caution">
    <text evidence="10">The sequence shown here is derived from an EMBL/GenBank/DDBJ whole genome shotgun (WGS) entry which is preliminary data.</text>
</comment>
<evidence type="ECO:0000256" key="4">
    <source>
        <dbReference type="ARBA" id="ARBA00022664"/>
    </source>
</evidence>
<protein>
    <recommendedName>
        <fullName evidence="3 8">Pre-mRNA-splicing factor SYF2</fullName>
    </recommendedName>
</protein>
<evidence type="ECO:0000256" key="3">
    <source>
        <dbReference type="ARBA" id="ARBA00014745"/>
    </source>
</evidence>
<evidence type="ECO:0000256" key="6">
    <source>
        <dbReference type="ARBA" id="ARBA00023187"/>
    </source>
</evidence>
<keyword evidence="11" id="KW-1185">Reference proteome</keyword>
<keyword evidence="5 8" id="KW-0747">Spliceosome</keyword>
<comment type="subunit">
    <text evidence="8">May be part of a spliceosome complex.</text>
</comment>
<dbReference type="PANTHER" id="PTHR13264">
    <property type="entry name" value="GCIP-INTERACTING PROTEIN P29"/>
    <property type="match status" value="1"/>
</dbReference>
<comment type="subcellular location">
    <subcellularLocation>
        <location evidence="1 8">Nucleus</location>
    </subcellularLocation>
</comment>
<organism evidence="10 11">
    <name type="scientific">Coemansia brasiliensis</name>
    <dbReference type="NCBI Taxonomy" id="2650707"/>
    <lineage>
        <taxon>Eukaryota</taxon>
        <taxon>Fungi</taxon>
        <taxon>Fungi incertae sedis</taxon>
        <taxon>Zoopagomycota</taxon>
        <taxon>Kickxellomycotina</taxon>
        <taxon>Kickxellomycetes</taxon>
        <taxon>Kickxellales</taxon>
        <taxon>Kickxellaceae</taxon>
        <taxon>Coemansia</taxon>
    </lineage>
</organism>
<name>A0A9W8ICV7_9FUNG</name>
<dbReference type="PANTHER" id="PTHR13264:SF5">
    <property type="entry name" value="PRE-MRNA-SPLICING FACTOR SYF2"/>
    <property type="match status" value="1"/>
</dbReference>
<evidence type="ECO:0000313" key="11">
    <source>
        <dbReference type="Proteomes" id="UP001139887"/>
    </source>
</evidence>
<keyword evidence="7 8" id="KW-0539">Nucleus</keyword>
<evidence type="ECO:0000313" key="10">
    <source>
        <dbReference type="EMBL" id="KAJ2850309.1"/>
    </source>
</evidence>
<keyword evidence="4 8" id="KW-0507">mRNA processing</keyword>
<dbReference type="InterPro" id="IPR013260">
    <property type="entry name" value="mRNA_splic_SYF2"/>
</dbReference>
<reference evidence="10" key="1">
    <citation type="submission" date="2022-07" db="EMBL/GenBank/DDBJ databases">
        <title>Phylogenomic reconstructions and comparative analyses of Kickxellomycotina fungi.</title>
        <authorList>
            <person name="Reynolds N.K."/>
            <person name="Stajich J.E."/>
            <person name="Barry K."/>
            <person name="Grigoriev I.V."/>
            <person name="Crous P."/>
            <person name="Smith M.E."/>
        </authorList>
    </citation>
    <scope>NUCLEOTIDE SEQUENCE</scope>
    <source>
        <strain evidence="10">NRRL 1566</strain>
    </source>
</reference>
<comment type="similarity">
    <text evidence="2 8">Belongs to the SYF2 family.</text>
</comment>
<dbReference type="Proteomes" id="UP001139887">
    <property type="component" value="Unassembled WGS sequence"/>
</dbReference>
<feature type="region of interest" description="Disordered" evidence="9">
    <location>
        <begin position="198"/>
        <end position="218"/>
    </location>
</feature>
<dbReference type="GO" id="GO:0071014">
    <property type="term" value="C:post-mRNA release spliceosomal complex"/>
    <property type="evidence" value="ECO:0007669"/>
    <property type="project" value="TreeGrafter"/>
</dbReference>
<evidence type="ECO:0000256" key="7">
    <source>
        <dbReference type="ARBA" id="ARBA00023242"/>
    </source>
</evidence>
<evidence type="ECO:0000256" key="5">
    <source>
        <dbReference type="ARBA" id="ARBA00022728"/>
    </source>
</evidence>
<dbReference type="GO" id="GO:0000974">
    <property type="term" value="C:Prp19 complex"/>
    <property type="evidence" value="ECO:0007669"/>
    <property type="project" value="TreeGrafter"/>
</dbReference>
<feature type="compositionally biased region" description="Basic and acidic residues" evidence="9">
    <location>
        <begin position="1"/>
        <end position="14"/>
    </location>
</feature>
<feature type="compositionally biased region" description="Basic and acidic residues" evidence="9">
    <location>
        <begin position="74"/>
        <end position="88"/>
    </location>
</feature>
<feature type="region of interest" description="Disordered" evidence="9">
    <location>
        <begin position="1"/>
        <end position="102"/>
    </location>
</feature>
<feature type="compositionally biased region" description="Low complexity" evidence="9">
    <location>
        <begin position="19"/>
        <end position="37"/>
    </location>
</feature>
<dbReference type="EMBL" id="JANBUW010000036">
    <property type="protein sequence ID" value="KAJ2850309.1"/>
    <property type="molecule type" value="Genomic_DNA"/>
</dbReference>
<dbReference type="GO" id="GO:0000398">
    <property type="term" value="P:mRNA splicing, via spliceosome"/>
    <property type="evidence" value="ECO:0007669"/>
    <property type="project" value="UniProtKB-UniRule"/>
</dbReference>